<comment type="caution">
    <text evidence="7">The sequence shown here is derived from an EMBL/GenBank/DDBJ whole genome shotgun (WGS) entry which is preliminary data.</text>
</comment>
<keyword evidence="4 6" id="KW-1133">Transmembrane helix</keyword>
<comment type="subcellular location">
    <subcellularLocation>
        <location evidence="1">Cell membrane</location>
        <topology evidence="1">Multi-pass membrane protein</topology>
    </subcellularLocation>
</comment>
<proteinExistence type="predicted"/>
<protein>
    <submittedName>
        <fullName evidence="7">Polysaccharide biosynthesis protein</fullName>
    </submittedName>
</protein>
<evidence type="ECO:0000256" key="3">
    <source>
        <dbReference type="ARBA" id="ARBA00022692"/>
    </source>
</evidence>
<dbReference type="STRING" id="29422.Lbru_3040"/>
<feature type="transmembrane region" description="Helical" evidence="6">
    <location>
        <begin position="122"/>
        <end position="139"/>
    </location>
</feature>
<feature type="transmembrane region" description="Helical" evidence="6">
    <location>
        <begin position="184"/>
        <end position="207"/>
    </location>
</feature>
<dbReference type="InterPro" id="IPR050833">
    <property type="entry name" value="Poly_Biosynth_Transport"/>
</dbReference>
<feature type="transmembrane region" description="Helical" evidence="6">
    <location>
        <begin position="403"/>
        <end position="425"/>
    </location>
</feature>
<evidence type="ECO:0000256" key="6">
    <source>
        <dbReference type="SAM" id="Phobius"/>
    </source>
</evidence>
<organism evidence="7 8">
    <name type="scientific">Legionella brunensis</name>
    <dbReference type="NCBI Taxonomy" id="29422"/>
    <lineage>
        <taxon>Bacteria</taxon>
        <taxon>Pseudomonadati</taxon>
        <taxon>Pseudomonadota</taxon>
        <taxon>Gammaproteobacteria</taxon>
        <taxon>Legionellales</taxon>
        <taxon>Legionellaceae</taxon>
        <taxon>Legionella</taxon>
    </lineage>
</organism>
<dbReference type="OrthoDB" id="5634839at2"/>
<feature type="transmembrane region" description="Helical" evidence="6">
    <location>
        <begin position="242"/>
        <end position="259"/>
    </location>
</feature>
<dbReference type="EMBL" id="LNXV01000036">
    <property type="protein sequence ID" value="KTC76933.1"/>
    <property type="molecule type" value="Genomic_DNA"/>
</dbReference>
<keyword evidence="8" id="KW-1185">Reference proteome</keyword>
<dbReference type="PATRIC" id="fig|29422.6.peg.3216"/>
<sequence>MDFAFNLLIIIADQLMLFVINMLVARNAGEALFGDFTVATNALFLIATLITLGIDSIIGYYVPKFYVKRHYHDIRTLTVSVKSFIKPIYLTLLVSGLLLSLAIIGLSLALKELELFEIGHPLTLFIWGAVVISLYNIYTQFFRAVDYMRTAVILSLMQTVFYFILSLFTYFYLYPVLFHDDPNYFPHVMLIGFIVSYLLSVLIAVIIQRKTKLQILLNPGKRRREIGGRWKEKMYGYTVQNLNRYVFTAVPLLMIEWLGHSEHVVGLFSAVTSIISLAFIAISPIGILIGPDISAAFTQSREALAKTMKKYIVICLGIAFFIALIIGVFAEKILLLYQSNFIDALPYTYICLFNIFTYAVSMPLYKMIQYSKEGSRVGAQLSIYILLFQIIACLILIPWLNLVGAILCYIGINIVYNAAMIIMAFKIYKRDSFGNGSSLT</sequence>
<evidence type="ECO:0000256" key="5">
    <source>
        <dbReference type="ARBA" id="ARBA00023136"/>
    </source>
</evidence>
<keyword evidence="2" id="KW-1003">Cell membrane</keyword>
<dbReference type="AlphaFoldDB" id="A0A0W0S1V7"/>
<keyword evidence="5 6" id="KW-0472">Membrane</keyword>
<feature type="transmembrane region" description="Helical" evidence="6">
    <location>
        <begin position="311"/>
        <end position="335"/>
    </location>
</feature>
<feature type="transmembrane region" description="Helical" evidence="6">
    <location>
        <begin position="265"/>
        <end position="290"/>
    </location>
</feature>
<dbReference type="GO" id="GO:0005886">
    <property type="term" value="C:plasma membrane"/>
    <property type="evidence" value="ECO:0007669"/>
    <property type="project" value="UniProtKB-SubCell"/>
</dbReference>
<dbReference type="RefSeq" id="WP_058442991.1">
    <property type="nucleotide sequence ID" value="NZ_CAAAHU010000014.1"/>
</dbReference>
<evidence type="ECO:0000256" key="2">
    <source>
        <dbReference type="ARBA" id="ARBA00022475"/>
    </source>
</evidence>
<accession>A0A0W0S1V7</accession>
<dbReference type="Proteomes" id="UP000054742">
    <property type="component" value="Unassembled WGS sequence"/>
</dbReference>
<feature type="transmembrane region" description="Helical" evidence="6">
    <location>
        <begin position="151"/>
        <end position="172"/>
    </location>
</feature>
<evidence type="ECO:0000313" key="7">
    <source>
        <dbReference type="EMBL" id="KTC76933.1"/>
    </source>
</evidence>
<reference evidence="7 8" key="1">
    <citation type="submission" date="2015-11" db="EMBL/GenBank/DDBJ databases">
        <title>Genomic analysis of 38 Legionella species identifies large and diverse effector repertoires.</title>
        <authorList>
            <person name="Burstein D."/>
            <person name="Amaro F."/>
            <person name="Zusman T."/>
            <person name="Lifshitz Z."/>
            <person name="Cohen O."/>
            <person name="Gilbert J.A."/>
            <person name="Pupko T."/>
            <person name="Shuman H.A."/>
            <person name="Segal G."/>
        </authorList>
    </citation>
    <scope>NUCLEOTIDE SEQUENCE [LARGE SCALE GENOMIC DNA]</scope>
    <source>
        <strain evidence="7 8">ATCC 43878</strain>
    </source>
</reference>
<keyword evidence="3 6" id="KW-0812">Transmembrane</keyword>
<feature type="transmembrane region" description="Helical" evidence="6">
    <location>
        <begin position="88"/>
        <end position="110"/>
    </location>
</feature>
<dbReference type="PANTHER" id="PTHR30250">
    <property type="entry name" value="PST FAMILY PREDICTED COLANIC ACID TRANSPORTER"/>
    <property type="match status" value="1"/>
</dbReference>
<feature type="transmembrane region" description="Helical" evidence="6">
    <location>
        <begin position="44"/>
        <end position="67"/>
    </location>
</feature>
<feature type="transmembrane region" description="Helical" evidence="6">
    <location>
        <begin position="377"/>
        <end position="397"/>
    </location>
</feature>
<dbReference type="PANTHER" id="PTHR30250:SF11">
    <property type="entry name" value="O-ANTIGEN TRANSPORTER-RELATED"/>
    <property type="match status" value="1"/>
</dbReference>
<gene>
    <name evidence="7" type="ORF">Lbru_3040</name>
</gene>
<feature type="transmembrane region" description="Helical" evidence="6">
    <location>
        <begin position="347"/>
        <end position="365"/>
    </location>
</feature>
<evidence type="ECO:0000256" key="4">
    <source>
        <dbReference type="ARBA" id="ARBA00022989"/>
    </source>
</evidence>
<evidence type="ECO:0000313" key="8">
    <source>
        <dbReference type="Proteomes" id="UP000054742"/>
    </source>
</evidence>
<feature type="transmembrane region" description="Helical" evidence="6">
    <location>
        <begin position="7"/>
        <end position="24"/>
    </location>
</feature>
<name>A0A0W0S1V7_9GAMM</name>
<evidence type="ECO:0000256" key="1">
    <source>
        <dbReference type="ARBA" id="ARBA00004651"/>
    </source>
</evidence>